<accession>A0A0K2TQ30</accession>
<name>A0A0K2TQ30_LEPSM</name>
<dbReference type="AlphaFoldDB" id="A0A0K2TQ30"/>
<protein>
    <submittedName>
        <fullName evidence="1">Uncharacterized protein</fullName>
    </submittedName>
</protein>
<reference evidence="1" key="1">
    <citation type="submission" date="2014-05" db="EMBL/GenBank/DDBJ databases">
        <authorList>
            <person name="Chronopoulou M."/>
        </authorList>
    </citation>
    <scope>NUCLEOTIDE SEQUENCE</scope>
    <source>
        <tissue evidence="1">Whole organism</tissue>
    </source>
</reference>
<evidence type="ECO:0000313" key="1">
    <source>
        <dbReference type="EMBL" id="CDW28129.1"/>
    </source>
</evidence>
<sequence length="31" mass="3710">MIIQLQIRHSTINEKSIEYIFVDTQFIKMLG</sequence>
<proteinExistence type="predicted"/>
<dbReference type="EMBL" id="HACA01010768">
    <property type="protein sequence ID" value="CDW28129.1"/>
    <property type="molecule type" value="Transcribed_RNA"/>
</dbReference>
<dbReference type="EMBL" id="HACA01018841">
    <property type="protein sequence ID" value="CDW36202.1"/>
    <property type="molecule type" value="Transcribed_RNA"/>
</dbReference>
<organism evidence="1">
    <name type="scientific">Lepeophtheirus salmonis</name>
    <name type="common">Salmon louse</name>
    <name type="synonym">Caligus salmonis</name>
    <dbReference type="NCBI Taxonomy" id="72036"/>
    <lineage>
        <taxon>Eukaryota</taxon>
        <taxon>Metazoa</taxon>
        <taxon>Ecdysozoa</taxon>
        <taxon>Arthropoda</taxon>
        <taxon>Crustacea</taxon>
        <taxon>Multicrustacea</taxon>
        <taxon>Hexanauplia</taxon>
        <taxon>Copepoda</taxon>
        <taxon>Siphonostomatoida</taxon>
        <taxon>Caligidae</taxon>
        <taxon>Lepeophtheirus</taxon>
    </lineage>
</organism>